<dbReference type="InterPro" id="IPR036412">
    <property type="entry name" value="HAD-like_sf"/>
</dbReference>
<dbReference type="GO" id="GO:0005739">
    <property type="term" value="C:mitochondrion"/>
    <property type="evidence" value="ECO:0007669"/>
    <property type="project" value="TreeGrafter"/>
</dbReference>
<name>A0AAD5H1G3_9CHLO</name>
<dbReference type="Proteomes" id="UP001205105">
    <property type="component" value="Unassembled WGS sequence"/>
</dbReference>
<gene>
    <name evidence="2" type="ORF">COHA_005867</name>
</gene>
<dbReference type="PANTHER" id="PTHR14269">
    <property type="entry name" value="CDP-DIACYLGLYCEROL--GLYCEROL-3-PHOSPHATE 3-PHOSPHATIDYLTRANSFERASE-RELATED"/>
    <property type="match status" value="1"/>
</dbReference>
<keyword evidence="3" id="KW-1185">Reference proteome</keyword>
<reference evidence="2" key="1">
    <citation type="submission" date="2020-11" db="EMBL/GenBank/DDBJ databases">
        <title>Chlorella ohadii genome sequencing and assembly.</title>
        <authorList>
            <person name="Murik O."/>
            <person name="Treves H."/>
            <person name="Kedem I."/>
            <person name="Shotland Y."/>
            <person name="Kaplan A."/>
        </authorList>
    </citation>
    <scope>NUCLEOTIDE SEQUENCE</scope>
    <source>
        <strain evidence="2">1</strain>
    </source>
</reference>
<dbReference type="Gene3D" id="3.40.50.1000">
    <property type="entry name" value="HAD superfamily/HAD-like"/>
    <property type="match status" value="2"/>
</dbReference>
<dbReference type="NCBIfam" id="TIGR01456">
    <property type="entry name" value="CECR5"/>
    <property type="match status" value="1"/>
</dbReference>
<evidence type="ECO:0000256" key="1">
    <source>
        <dbReference type="SAM" id="MobiDB-lite"/>
    </source>
</evidence>
<dbReference type="Pfam" id="PF13242">
    <property type="entry name" value="Hydrolase_like"/>
    <property type="match status" value="1"/>
</dbReference>
<dbReference type="InterPro" id="IPR023214">
    <property type="entry name" value="HAD_sf"/>
</dbReference>
<comment type="caution">
    <text evidence="2">The sequence shown here is derived from an EMBL/GenBank/DDBJ whole genome shotgun (WGS) entry which is preliminary data.</text>
</comment>
<dbReference type="NCBIfam" id="TIGR01460">
    <property type="entry name" value="HAD-SF-IIA"/>
    <property type="match status" value="1"/>
</dbReference>
<dbReference type="InterPro" id="IPR050324">
    <property type="entry name" value="CDP-alcohol_PTase-I"/>
</dbReference>
<dbReference type="GO" id="GO:0046474">
    <property type="term" value="P:glycerophospholipid biosynthetic process"/>
    <property type="evidence" value="ECO:0007669"/>
    <property type="project" value="TreeGrafter"/>
</dbReference>
<organism evidence="2 3">
    <name type="scientific">Chlorella ohadii</name>
    <dbReference type="NCBI Taxonomy" id="2649997"/>
    <lineage>
        <taxon>Eukaryota</taxon>
        <taxon>Viridiplantae</taxon>
        <taxon>Chlorophyta</taxon>
        <taxon>core chlorophytes</taxon>
        <taxon>Trebouxiophyceae</taxon>
        <taxon>Chlorellales</taxon>
        <taxon>Chlorellaceae</taxon>
        <taxon>Chlorella clade</taxon>
        <taxon>Chlorella</taxon>
    </lineage>
</organism>
<dbReference type="SUPFAM" id="SSF56784">
    <property type="entry name" value="HAD-like"/>
    <property type="match status" value="2"/>
</dbReference>
<feature type="compositionally biased region" description="Low complexity" evidence="1">
    <location>
        <begin position="337"/>
        <end position="358"/>
    </location>
</feature>
<dbReference type="AlphaFoldDB" id="A0AAD5H1G3"/>
<evidence type="ECO:0000313" key="3">
    <source>
        <dbReference type="Proteomes" id="UP001205105"/>
    </source>
</evidence>
<dbReference type="Pfam" id="PF13344">
    <property type="entry name" value="Hydrolase_6"/>
    <property type="match status" value="1"/>
</dbReference>
<dbReference type="InterPro" id="IPR006353">
    <property type="entry name" value="HAD-SF_hydro_IIA_CECR5"/>
</dbReference>
<evidence type="ECO:0000313" key="2">
    <source>
        <dbReference type="EMBL" id="KAI7840441.1"/>
    </source>
</evidence>
<dbReference type="InterPro" id="IPR006357">
    <property type="entry name" value="HAD-SF_hydro_IIA"/>
</dbReference>
<protein>
    <submittedName>
        <fullName evidence="2">Uncharacterized protein</fullName>
    </submittedName>
</protein>
<proteinExistence type="predicted"/>
<sequence length="439" mass="46591">MSAMRGLQALRQALPLGQQLVQAGAALGGGSAAALLARHFSSASAANPLGPPAFVFDIDGVLIRGRHTLPQAKQALARLYSPDGSQPRYPVAFLTNGGGVTERVKAHQLSEWLGVHVDESQVVLSHTPFRQLAAKFAHEPVLVAGRGQVREVARHYGFRHIVTTHQLTRAMPAAVPFHEDQGLFPGADLPVYTRELKYGSPQHPIRAIMVFTDPADWYRDLQLMTDVVLSRGMPGCWPPPAGAPPVEVYFSNPDMLWANEFTAPRFGQGAFSTCLDALHLKLTGEPLPHAHHFGKPHAAPYLLIERLLVQQAQQLGIEVQEPAEEAAMAVAEAGGVVSSSSSGGGSSSSSSSSSSSGSAQRVRTPLPFSAIYAVGDNPAADVRGANAAGSPWVSVLVTKTGVATENSTGDPAQVVVDDVEAAVEAGLHRARHAKWHSMR</sequence>
<feature type="region of interest" description="Disordered" evidence="1">
    <location>
        <begin position="337"/>
        <end position="361"/>
    </location>
</feature>
<dbReference type="EMBL" id="JADXDR010000080">
    <property type="protein sequence ID" value="KAI7840441.1"/>
    <property type="molecule type" value="Genomic_DNA"/>
</dbReference>
<accession>A0AAD5H1G3</accession>
<dbReference type="PANTHER" id="PTHR14269:SF4">
    <property type="entry name" value="CAT EYE SYNDROME CRITICAL REGION PROTEIN 5"/>
    <property type="match status" value="1"/>
</dbReference>